<dbReference type="AlphaFoldDB" id="A0AAV1QWC8"/>
<name>A0AAV1QWC8_9ROSI</name>
<evidence type="ECO:0000313" key="2">
    <source>
        <dbReference type="EMBL" id="CAK7325741.1"/>
    </source>
</evidence>
<protein>
    <submittedName>
        <fullName evidence="2">Uncharacterized protein</fullName>
    </submittedName>
</protein>
<sequence>MKKLRRVNAKAGQQGSNPEKERKTPQEKAKLEIGGHMVTQMYYGSKGFLE</sequence>
<evidence type="ECO:0000313" key="3">
    <source>
        <dbReference type="Proteomes" id="UP001314170"/>
    </source>
</evidence>
<feature type="region of interest" description="Disordered" evidence="1">
    <location>
        <begin position="1"/>
        <end position="28"/>
    </location>
</feature>
<reference evidence="2 3" key="1">
    <citation type="submission" date="2024-01" db="EMBL/GenBank/DDBJ databases">
        <authorList>
            <person name="Waweru B."/>
        </authorList>
    </citation>
    <scope>NUCLEOTIDE SEQUENCE [LARGE SCALE GENOMIC DNA]</scope>
</reference>
<gene>
    <name evidence="2" type="ORF">DCAF_LOCUS3430</name>
</gene>
<proteinExistence type="predicted"/>
<keyword evidence="3" id="KW-1185">Reference proteome</keyword>
<organism evidence="2 3">
    <name type="scientific">Dovyalis caffra</name>
    <dbReference type="NCBI Taxonomy" id="77055"/>
    <lineage>
        <taxon>Eukaryota</taxon>
        <taxon>Viridiplantae</taxon>
        <taxon>Streptophyta</taxon>
        <taxon>Embryophyta</taxon>
        <taxon>Tracheophyta</taxon>
        <taxon>Spermatophyta</taxon>
        <taxon>Magnoliopsida</taxon>
        <taxon>eudicotyledons</taxon>
        <taxon>Gunneridae</taxon>
        <taxon>Pentapetalae</taxon>
        <taxon>rosids</taxon>
        <taxon>fabids</taxon>
        <taxon>Malpighiales</taxon>
        <taxon>Salicaceae</taxon>
        <taxon>Flacourtieae</taxon>
        <taxon>Dovyalis</taxon>
    </lineage>
</organism>
<accession>A0AAV1QWC8</accession>
<dbReference type="Proteomes" id="UP001314170">
    <property type="component" value="Unassembled WGS sequence"/>
</dbReference>
<evidence type="ECO:0000256" key="1">
    <source>
        <dbReference type="SAM" id="MobiDB-lite"/>
    </source>
</evidence>
<dbReference type="EMBL" id="CAWUPB010000850">
    <property type="protein sequence ID" value="CAK7325741.1"/>
    <property type="molecule type" value="Genomic_DNA"/>
</dbReference>
<feature type="compositionally biased region" description="Basic and acidic residues" evidence="1">
    <location>
        <begin position="18"/>
        <end position="28"/>
    </location>
</feature>
<comment type="caution">
    <text evidence="2">The sequence shown here is derived from an EMBL/GenBank/DDBJ whole genome shotgun (WGS) entry which is preliminary data.</text>
</comment>